<dbReference type="PANTHER" id="PTHR19981">
    <property type="entry name" value="TALIN"/>
    <property type="match status" value="1"/>
</dbReference>
<dbReference type="CDD" id="cd17089">
    <property type="entry name" value="FERM_F0_TLN"/>
    <property type="match status" value="1"/>
</dbReference>
<dbReference type="SUPFAM" id="SSF47031">
    <property type="entry name" value="Second domain of FERM"/>
    <property type="match status" value="1"/>
</dbReference>
<dbReference type="FunFam" id="1.20.80.10:FF:000007">
    <property type="entry name" value="Talin 2"/>
    <property type="match status" value="1"/>
</dbReference>
<feature type="coiled-coil region" evidence="6">
    <location>
        <begin position="2385"/>
        <end position="2455"/>
    </location>
</feature>
<dbReference type="CDD" id="cd17090">
    <property type="entry name" value="FERM_F1_TLN"/>
    <property type="match status" value="1"/>
</dbReference>
<evidence type="ECO:0000313" key="11">
    <source>
        <dbReference type="EMBL" id="KAK5578454.1"/>
    </source>
</evidence>
<dbReference type="Gene3D" id="1.20.80.10">
    <property type="match status" value="1"/>
</dbReference>
<dbReference type="InterPro" id="IPR000299">
    <property type="entry name" value="FERM_domain"/>
</dbReference>
<dbReference type="InterPro" id="IPR011993">
    <property type="entry name" value="PH-like_dom_sf"/>
</dbReference>
<dbReference type="InterPro" id="IPR054060">
    <property type="entry name" value="TLN1-like_RS"/>
</dbReference>
<dbReference type="Pfam" id="PF16511">
    <property type="entry name" value="FERM_f0"/>
    <property type="match status" value="1"/>
</dbReference>
<keyword evidence="3" id="KW-0963">Cytoplasm</keyword>
<evidence type="ECO:0000313" key="12">
    <source>
        <dbReference type="Proteomes" id="UP001344447"/>
    </source>
</evidence>
<dbReference type="Pfam" id="PF21865">
    <property type="entry name" value="TLN1-like_RS"/>
    <property type="match status" value="2"/>
</dbReference>
<dbReference type="InterPro" id="IPR014352">
    <property type="entry name" value="FERM/acyl-CoA-bd_prot_sf"/>
</dbReference>
<dbReference type="InterPro" id="IPR035963">
    <property type="entry name" value="FERM_2"/>
</dbReference>
<evidence type="ECO:0000259" key="10">
    <source>
        <dbReference type="PROSITE" id="PS51089"/>
    </source>
</evidence>
<evidence type="ECO:0000259" key="8">
    <source>
        <dbReference type="PROSITE" id="PS50057"/>
    </source>
</evidence>
<dbReference type="PROSITE" id="PS50945">
    <property type="entry name" value="I_LWEQ"/>
    <property type="match status" value="1"/>
</dbReference>
<dbReference type="PROSITE" id="PS50057">
    <property type="entry name" value="FERM_3"/>
    <property type="match status" value="1"/>
</dbReference>
<feature type="compositionally biased region" description="Polar residues" evidence="7">
    <location>
        <begin position="2475"/>
        <end position="2484"/>
    </location>
</feature>
<feature type="compositionally biased region" description="Pro residues" evidence="7">
    <location>
        <begin position="2543"/>
        <end position="2553"/>
    </location>
</feature>
<keyword evidence="6" id="KW-0175">Coiled coil</keyword>
<dbReference type="Pfam" id="PF21896">
    <property type="entry name" value="Talin_IBS2B"/>
    <property type="match status" value="5"/>
</dbReference>
<dbReference type="Pfam" id="PF02209">
    <property type="entry name" value="VHP"/>
    <property type="match status" value="1"/>
</dbReference>
<dbReference type="Gene3D" id="1.20.120.230">
    <property type="entry name" value="Alpha-catenin/vinculin-like"/>
    <property type="match status" value="4"/>
</dbReference>
<dbReference type="FunFam" id="1.20.1410.10:FF:000001">
    <property type="entry name" value="Talin 2"/>
    <property type="match status" value="1"/>
</dbReference>
<dbReference type="SMART" id="SM00153">
    <property type="entry name" value="VHP"/>
    <property type="match status" value="1"/>
</dbReference>
<dbReference type="InterPro" id="IPR018979">
    <property type="entry name" value="FERM_N"/>
</dbReference>
<keyword evidence="12" id="KW-1185">Reference proteome</keyword>
<gene>
    <name evidence="11" type="ORF">RB653_008125</name>
</gene>
<dbReference type="Gene3D" id="1.20.1420.10">
    <property type="entry name" value="Talin, central domain"/>
    <property type="match status" value="8"/>
</dbReference>
<dbReference type="PROSITE" id="PS51089">
    <property type="entry name" value="HP"/>
    <property type="match status" value="1"/>
</dbReference>
<evidence type="ECO:0000259" key="9">
    <source>
        <dbReference type="PROSITE" id="PS50945"/>
    </source>
</evidence>
<feature type="region of interest" description="Disordered" evidence="7">
    <location>
        <begin position="393"/>
        <end position="421"/>
    </location>
</feature>
<dbReference type="GO" id="GO:0005938">
    <property type="term" value="C:cell cortex"/>
    <property type="evidence" value="ECO:0007669"/>
    <property type="project" value="UniProtKB-SubCell"/>
</dbReference>
<dbReference type="SUPFAM" id="SSF47220">
    <property type="entry name" value="alpha-catenin/vinculin-like"/>
    <property type="match status" value="5"/>
</dbReference>
<comment type="caution">
    <text evidence="11">The sequence shown here is derived from an EMBL/GenBank/DDBJ whole genome shotgun (WGS) entry which is preliminary data.</text>
</comment>
<dbReference type="GO" id="GO:0051015">
    <property type="term" value="F:actin filament binding"/>
    <property type="evidence" value="ECO:0007669"/>
    <property type="project" value="InterPro"/>
</dbReference>
<feature type="domain" description="HP" evidence="10">
    <location>
        <begin position="2558"/>
        <end position="2619"/>
    </location>
</feature>
<dbReference type="PANTHER" id="PTHR19981:SF1">
    <property type="entry name" value="RHEA, ISOFORM B"/>
    <property type="match status" value="1"/>
</dbReference>
<dbReference type="InterPro" id="IPR054082">
    <property type="entry name" value="Talin_IBS2B"/>
</dbReference>
<evidence type="ECO:0000256" key="3">
    <source>
        <dbReference type="ARBA" id="ARBA00022490"/>
    </source>
</evidence>
<dbReference type="SMART" id="SM00307">
    <property type="entry name" value="ILWEQ"/>
    <property type="match status" value="1"/>
</dbReference>
<feature type="domain" description="I/LWEQ" evidence="9">
    <location>
        <begin position="2219"/>
        <end position="2460"/>
    </location>
</feature>
<dbReference type="SUPFAM" id="SSF50729">
    <property type="entry name" value="PH domain-like"/>
    <property type="match status" value="1"/>
</dbReference>
<dbReference type="CDD" id="cd10569">
    <property type="entry name" value="FERM_C_Talin"/>
    <property type="match status" value="1"/>
</dbReference>
<dbReference type="InterPro" id="IPR002558">
    <property type="entry name" value="ILWEQ_dom"/>
</dbReference>
<evidence type="ECO:0000256" key="6">
    <source>
        <dbReference type="SAM" id="Coils"/>
    </source>
</evidence>
<reference evidence="11 12" key="1">
    <citation type="submission" date="2023-11" db="EMBL/GenBank/DDBJ databases">
        <title>Dfirmibasis_genome.</title>
        <authorList>
            <person name="Edelbroek B."/>
            <person name="Kjellin J."/>
            <person name="Jerlstrom-Hultqvist J."/>
            <person name="Soderbom F."/>
        </authorList>
    </citation>
    <scope>NUCLEOTIDE SEQUENCE [LARGE SCALE GENOMIC DNA]</scope>
    <source>
        <strain evidence="11 12">TNS-C-14</strain>
    </source>
</reference>
<dbReference type="InterPro" id="IPR036723">
    <property type="entry name" value="Alpha-catenin/vinculin-like_sf"/>
</dbReference>
<dbReference type="InterPro" id="IPR035964">
    <property type="entry name" value="I/LWEQ_dom_sf"/>
</dbReference>
<dbReference type="Pfam" id="PF09379">
    <property type="entry name" value="FERM_N"/>
    <property type="match status" value="1"/>
</dbReference>
<dbReference type="EMBL" id="JAVFKY010000003">
    <property type="protein sequence ID" value="KAK5578454.1"/>
    <property type="molecule type" value="Genomic_DNA"/>
</dbReference>
<evidence type="ECO:0000256" key="1">
    <source>
        <dbReference type="ARBA" id="ARBA00004245"/>
    </source>
</evidence>
<dbReference type="Gene3D" id="2.30.29.30">
    <property type="entry name" value="Pleckstrin-homology domain (PH domain)/Phosphotyrosine-binding domain (PTB)"/>
    <property type="match status" value="1"/>
</dbReference>
<organism evidence="11 12">
    <name type="scientific">Dictyostelium firmibasis</name>
    <dbReference type="NCBI Taxonomy" id="79012"/>
    <lineage>
        <taxon>Eukaryota</taxon>
        <taxon>Amoebozoa</taxon>
        <taxon>Evosea</taxon>
        <taxon>Eumycetozoa</taxon>
        <taxon>Dictyostelia</taxon>
        <taxon>Dictyosteliales</taxon>
        <taxon>Dictyosteliaceae</taxon>
        <taxon>Dictyostelium</taxon>
    </lineage>
</organism>
<dbReference type="Gene3D" id="1.10.950.10">
    <property type="entry name" value="Villin headpiece domain"/>
    <property type="match status" value="1"/>
</dbReference>
<feature type="region of interest" description="Disordered" evidence="7">
    <location>
        <begin position="2455"/>
        <end position="2563"/>
    </location>
</feature>
<dbReference type="InterPro" id="IPR032425">
    <property type="entry name" value="FERM_f0"/>
</dbReference>
<dbReference type="InterPro" id="IPR019748">
    <property type="entry name" value="FERM_central"/>
</dbReference>
<dbReference type="FunFam" id="1.20.1420.10:FF:000028">
    <property type="match status" value="1"/>
</dbReference>
<sequence>MSLTLKIQIVRDKQVKAMKFSPTQTVAEVCAQVREKINETSGDDHGLFQPGIDAKRPSRWLKMEKTLQFYDLKINDELDYKKKHRPLKVRLMDETVKTMLIDDSLTAGEILEIIGKRIGIKNYEEFSLQTEGAAAGEWINHAQPLHEQGVPDDAIVLLKKKFFVDDFNVNRDDPIQLHLVYVQSRDAIISGSHPCSYEEAVQFGALQCQIQLGNHNPNLHKPGYLKIKEYFPPSFHKKKDAEKDIYKEFRKLTGMSESNSKFRYVQLCRSLKTYGITFFLTKERVKGQKKPVPKLLGITRDSILRLDAETKEVEHEYPLNHLRRWAASPQSFTLDFGDYEDDYVSVITTEGEAISQLLSGYIEILMKKRKDTGTVIDENETDIANVESVGRIRGQTSQATTSSSLSGYDGNGGREGQYSAPGQSIGYRGGLGGPLSIKVTNIDSASAAVANLLNEMELDPNAVIGQKSSLTPQQWRQQLAIHAKAVAAAAGKLLGNLNNPNGMDKNQMDSNARDVALTIDQLVHAARAASIASGEDPDGEMPLFDGAKAVAESISKLLKATKDLSSNPNDENARNLIAQAADQLKLMTSYLDGACNGVITDPGTLRLLMEAGKAIAIATQDLVNQANVAIQDINDPIRKNQLNMAIEETMKAGIHASAVSQALAATILDPNCRQQFNTAAKTAQDTNNYLLSAAKAAQMDPALLEKLRASAKSIAEAYANLIQSADLAQPKSGDDVEFTAASKTILSAAAQLLGSQGKSDNIMQQAKVIEEAMGHLIAGARRAALKTDDPGVRDRLIQCSKAVAEAVRNLMEIAQDSADNPEDKVLFAKLQESSKRVATAVKQLVGDAGKESAFQLLRTNAKLACAATTGLMNTSRQSMLQGHLSDQESNKLLLACVTAGPAINNLLNSITSSQKAPNDLPAQNQLIEVARVSAPIAYQVVAAAKGAIPHFTDQHSKQEVSNSSNTASDAIRALLDAIGDLTSAVGQQEFDDALDTVQALEADMESSAMLVQAGTTHQIPGQTRENALELLNVAARALGSSAKQVLLQYKTQPEKLGETSKDLATSVSQVTNAAKSVCFTTQNRSVQKAVLGAAKQITTESTNLVSCARAVSSNPGDPSLESALQSSVKAIAEALANLLTTSKGGDPGGKDLDDAIEAIKNDTKRINNPPVNLGGEGGVNSEKAISSSKALVGAVSQVAANARSNPSALGASARTTSTTFTLLVDTINLCTGTIANKQLAIEIVKGGQVLGIETIKLLQASRFAASRPGEGEGELNQSQQSVSNTVKQLIHNIQSSVPGQAEIADALEIVKQAILALNSTDSSGSRPNALESLTQAAKNLADYTAQVVQSKGNSEKMGTQCKSASESLKDVVEYTKASLSTAEGHPDSIKTLASKVDDSSNALFNSCKKTGQLSDQDKKNAAIDAKNLALSVPNLMGAAKKISASLVQSNPEKSKDILLVAQNITIATSKLVNIAKSVASGQAQADISQLTATKKEVSELIGKLLNATNGHDQDATTISIDLDSLSKSEQALLDASRSTANYMSQFMAISKNISTGTKDSNVHQQFSGAAQNVSSGVQQLLAAINGMKPEQKDLDESIEIIQNAVVDLDSATLNAAIGLLENTAPTGKTAQVCQEELVDISRELATSMKTFLAAPKQDPSNLGQSAKDTANILPKIVNISKQLASLTTNPDIKQTQLLLSKKLADNMLELMISAKSGDVSDSKQAFNASQSIADILTSVKGGVMQSRDCDESIQIIGKSKENLQKPANDTHGKTYQQYRDEMTEIAKQLALGVSQLANSAKSKPEEIGSSSLKIASIIPRLAETARSTAAATNDVAAKKKLIDSTTGIIDATSNIISDAKLASADHKNTQLQQKISNNFKDITTQIANLIAALRAGATADRDIENACNEVNHVTTDLDAASLFAAAGQIDVDTDGHTAQNIQDQVGKLAQDLKDSKNQLVEASGKTIEDVGISSKATATINQKLAHSTKVCAALSNDSTTQQNLLSAARTVSSNLQQTISASKNSQKNPTAGNKAILDKSSKELEESIDSLANLVQSSTTTKGISELEGVSSEIRKQLAAYDSPNANVNANATAEDVVNSAKNLAESIAYLVSSCNNSPEDIAEASKGTTQAIKSLLANAKGASALSDDAVIQQNVTESAKAAAQTVLKLIQAAKQQRNDPTNTSSQNKLSEISSEVIESINTCVNAAEDLPEGKRAKLLFAAGESLEETAEKELKAAAAIIEEATAALLNAKKKREQNRIASGIDEAGIDESILEAARAITSATGVLVQCATNVQHELVLAGKVGNKGNMYRRDPTWARGLISAAQSVAGSVQGLVHSANSSSQGKVDEEQLVASAKGVAAATARLVTASRAKADLNSASNSQLAQAAKQVSNATASLVEAAKQVNEEPEVEFDTTNLSNAQIISKEMDQQIQILKLKKELEQAEKKLFSIRKKEYSDQTGNPSPAKDTVVENKPTTSISVGVTPTKRVTPLSPPSPPLTPTQQATGTPTLPPRPLMKKPAPSQASPSPAPVSAPVSAPISKPSPKPAPKPAAPTSAAPNKTYTLEELKKKPANIDHSNLEIYLSDEEFKAVFNCERAELAAMPTWKRNNIKTKLGLF</sequence>
<dbReference type="Gene3D" id="3.10.20.90">
    <property type="entry name" value="Phosphatidylinositol 3-kinase Catalytic Subunit, Chain A, domain 1"/>
    <property type="match status" value="2"/>
</dbReference>
<accession>A0AAN7TS38</accession>
<dbReference type="GO" id="GO:0098609">
    <property type="term" value="P:cell-cell adhesion"/>
    <property type="evidence" value="ECO:0007669"/>
    <property type="project" value="TreeGrafter"/>
</dbReference>
<proteinExistence type="predicted"/>
<dbReference type="InterPro" id="IPR003128">
    <property type="entry name" value="Villin_headpiece"/>
</dbReference>
<evidence type="ECO:0008006" key="13">
    <source>
        <dbReference type="Google" id="ProtNLM"/>
    </source>
</evidence>
<dbReference type="InterPro" id="IPR019749">
    <property type="entry name" value="Band_41_domain"/>
</dbReference>
<dbReference type="InterPro" id="IPR019747">
    <property type="entry name" value="FERM_CS"/>
</dbReference>
<dbReference type="SUPFAM" id="SSF54236">
    <property type="entry name" value="Ubiquitin-like"/>
    <property type="match status" value="1"/>
</dbReference>
<feature type="compositionally biased region" description="Low complexity" evidence="7">
    <location>
        <begin position="2519"/>
        <end position="2542"/>
    </location>
</feature>
<dbReference type="SUPFAM" id="SSF109885">
    <property type="entry name" value="I/LWEQ domain"/>
    <property type="match status" value="4"/>
</dbReference>
<dbReference type="Pfam" id="PF00373">
    <property type="entry name" value="FERM_M"/>
    <property type="match status" value="1"/>
</dbReference>
<dbReference type="PROSITE" id="PS00660">
    <property type="entry name" value="FERM_1"/>
    <property type="match status" value="1"/>
</dbReference>
<evidence type="ECO:0000256" key="7">
    <source>
        <dbReference type="SAM" id="MobiDB-lite"/>
    </source>
</evidence>
<dbReference type="SUPFAM" id="SSF47050">
    <property type="entry name" value="VHP, Villin headpiece domain"/>
    <property type="match status" value="1"/>
</dbReference>
<name>A0AAN7TS38_9MYCE</name>
<dbReference type="InterPro" id="IPR029071">
    <property type="entry name" value="Ubiquitin-like_domsf"/>
</dbReference>
<dbReference type="GO" id="GO:0030036">
    <property type="term" value="P:actin cytoskeleton organization"/>
    <property type="evidence" value="ECO:0007669"/>
    <property type="project" value="TreeGrafter"/>
</dbReference>
<dbReference type="Pfam" id="PF21692">
    <property type="entry name" value="Talin_R4"/>
    <property type="match status" value="1"/>
</dbReference>
<feature type="coiled-coil region" evidence="6">
    <location>
        <begin position="2228"/>
        <end position="2255"/>
    </location>
</feature>
<evidence type="ECO:0000256" key="5">
    <source>
        <dbReference type="ARBA" id="ARBA00023212"/>
    </source>
</evidence>
<dbReference type="CDD" id="cd14473">
    <property type="entry name" value="FERM_B-lobe"/>
    <property type="match status" value="1"/>
</dbReference>
<dbReference type="InterPro" id="IPR049108">
    <property type="entry name" value="Talin_R4"/>
</dbReference>
<feature type="domain" description="FERM" evidence="8">
    <location>
        <begin position="85"/>
        <end position="369"/>
    </location>
</feature>
<evidence type="ECO:0000256" key="4">
    <source>
        <dbReference type="ARBA" id="ARBA00023203"/>
    </source>
</evidence>
<dbReference type="SMART" id="SM00295">
    <property type="entry name" value="B41"/>
    <property type="match status" value="1"/>
</dbReference>
<dbReference type="Pfam" id="PF01608">
    <property type="entry name" value="I_LWEQ"/>
    <property type="match status" value="1"/>
</dbReference>
<dbReference type="InterPro" id="IPR036886">
    <property type="entry name" value="Villin_headpiece_dom_sf"/>
</dbReference>
<dbReference type="Gene3D" id="1.20.1410.10">
    <property type="entry name" value="I/LWEQ domain"/>
    <property type="match status" value="1"/>
</dbReference>
<dbReference type="FunFam" id="2.30.29.30:FF:000028">
    <property type="entry name" value="Talin 2"/>
    <property type="match status" value="1"/>
</dbReference>
<comment type="subcellular location">
    <subcellularLocation>
        <location evidence="2">Cytoplasm</location>
        <location evidence="2">Cell cortex</location>
    </subcellularLocation>
    <subcellularLocation>
        <location evidence="1">Cytoplasm</location>
        <location evidence="1">Cytoskeleton</location>
    </subcellularLocation>
</comment>
<protein>
    <recommendedName>
        <fullName evidence="13">Talin-1</fullName>
    </recommendedName>
</protein>
<dbReference type="GO" id="GO:0005856">
    <property type="term" value="C:cytoskeleton"/>
    <property type="evidence" value="ECO:0007669"/>
    <property type="project" value="UniProtKB-SubCell"/>
</dbReference>
<evidence type="ECO:0000256" key="2">
    <source>
        <dbReference type="ARBA" id="ARBA00004544"/>
    </source>
</evidence>
<keyword evidence="5" id="KW-0206">Cytoskeleton</keyword>
<keyword evidence="4" id="KW-0009">Actin-binding</keyword>
<dbReference type="GO" id="GO:0005886">
    <property type="term" value="C:plasma membrane"/>
    <property type="evidence" value="ECO:0007669"/>
    <property type="project" value="TreeGrafter"/>
</dbReference>
<feature type="compositionally biased region" description="Low complexity" evidence="7">
    <location>
        <begin position="395"/>
        <end position="406"/>
    </location>
</feature>
<dbReference type="Proteomes" id="UP001344447">
    <property type="component" value="Unassembled WGS sequence"/>
</dbReference>
<dbReference type="SMART" id="SM01244">
    <property type="entry name" value="IRS"/>
    <property type="match status" value="1"/>
</dbReference>